<evidence type="ECO:0000256" key="7">
    <source>
        <dbReference type="ARBA" id="ARBA00022898"/>
    </source>
</evidence>
<keyword evidence="6 9" id="KW-0808">Transferase</keyword>
<proteinExistence type="inferred from homology"/>
<keyword evidence="12" id="KW-1185">Reference proteome</keyword>
<evidence type="ECO:0000256" key="5">
    <source>
        <dbReference type="ARBA" id="ARBA00022576"/>
    </source>
</evidence>
<feature type="modified residue" description="N6-(pyridoxal phosphate)lysine" evidence="9">
    <location>
        <position position="220"/>
    </location>
</feature>
<dbReference type="InterPro" id="IPR050106">
    <property type="entry name" value="HistidinolP_aminotransfase"/>
</dbReference>
<comment type="subunit">
    <text evidence="4 9">Homodimer.</text>
</comment>
<dbReference type="AlphaFoldDB" id="A0AAP3XQE4"/>
<dbReference type="EMBL" id="JARGEQ010000001">
    <property type="protein sequence ID" value="MDF1584775.1"/>
    <property type="molecule type" value="Genomic_DNA"/>
</dbReference>
<dbReference type="InterPro" id="IPR004839">
    <property type="entry name" value="Aminotransferase_I/II_large"/>
</dbReference>
<dbReference type="EC" id="2.6.1.9" evidence="9"/>
<evidence type="ECO:0000256" key="9">
    <source>
        <dbReference type="HAMAP-Rule" id="MF_01023"/>
    </source>
</evidence>
<comment type="pathway">
    <text evidence="2 9">Amino-acid biosynthesis; L-histidine biosynthesis; L-histidine from 5-phospho-alpha-D-ribose 1-diphosphate: step 7/9.</text>
</comment>
<organism evidence="11 12">
    <name type="scientific">Marinimicrococcus flavescens</name>
    <dbReference type="NCBI Taxonomy" id="3031815"/>
    <lineage>
        <taxon>Bacteria</taxon>
        <taxon>Pseudomonadati</taxon>
        <taxon>Pseudomonadota</taxon>
        <taxon>Alphaproteobacteria</taxon>
        <taxon>Geminicoccales</taxon>
        <taxon>Geminicoccaceae</taxon>
        <taxon>Marinimicrococcus</taxon>
    </lineage>
</organism>
<evidence type="ECO:0000313" key="12">
    <source>
        <dbReference type="Proteomes" id="UP001301140"/>
    </source>
</evidence>
<evidence type="ECO:0000256" key="8">
    <source>
        <dbReference type="ARBA" id="ARBA00047481"/>
    </source>
</evidence>
<keyword evidence="5 9" id="KW-0032">Aminotransferase</keyword>
<dbReference type="GO" id="GO:0004400">
    <property type="term" value="F:histidinol-phosphate transaminase activity"/>
    <property type="evidence" value="ECO:0007669"/>
    <property type="project" value="UniProtKB-UniRule"/>
</dbReference>
<dbReference type="InterPro" id="IPR005861">
    <property type="entry name" value="HisP_aminotrans"/>
</dbReference>
<evidence type="ECO:0000256" key="6">
    <source>
        <dbReference type="ARBA" id="ARBA00022679"/>
    </source>
</evidence>
<dbReference type="Gene3D" id="3.90.1150.10">
    <property type="entry name" value="Aspartate Aminotransferase, domain 1"/>
    <property type="match status" value="1"/>
</dbReference>
<dbReference type="CDD" id="cd00609">
    <property type="entry name" value="AAT_like"/>
    <property type="match status" value="1"/>
</dbReference>
<reference evidence="11 12" key="1">
    <citation type="submission" date="2023-03" db="EMBL/GenBank/DDBJ databases">
        <title>YIM 152171 draft genome.</title>
        <authorList>
            <person name="Yang Z."/>
        </authorList>
    </citation>
    <scope>NUCLEOTIDE SEQUENCE [LARGE SCALE GENOMIC DNA]</scope>
    <source>
        <strain evidence="11 12">YIM 152171</strain>
    </source>
</reference>
<dbReference type="GO" id="GO:0000105">
    <property type="term" value="P:L-histidine biosynthetic process"/>
    <property type="evidence" value="ECO:0007669"/>
    <property type="project" value="UniProtKB-UniRule"/>
</dbReference>
<dbReference type="InterPro" id="IPR015424">
    <property type="entry name" value="PyrdxlP-dep_Trfase"/>
</dbReference>
<evidence type="ECO:0000256" key="2">
    <source>
        <dbReference type="ARBA" id="ARBA00005011"/>
    </source>
</evidence>
<dbReference type="PANTHER" id="PTHR43643:SF3">
    <property type="entry name" value="HISTIDINOL-PHOSPHATE AMINOTRANSFERASE"/>
    <property type="match status" value="1"/>
</dbReference>
<dbReference type="InterPro" id="IPR015421">
    <property type="entry name" value="PyrdxlP-dep_Trfase_major"/>
</dbReference>
<name>A0AAP3XQE4_9PROT</name>
<dbReference type="GO" id="GO:0030170">
    <property type="term" value="F:pyridoxal phosphate binding"/>
    <property type="evidence" value="ECO:0007669"/>
    <property type="project" value="InterPro"/>
</dbReference>
<dbReference type="Proteomes" id="UP001301140">
    <property type="component" value="Unassembled WGS sequence"/>
</dbReference>
<accession>A0AAP3XQE4</accession>
<comment type="catalytic activity">
    <reaction evidence="8 9">
        <text>L-histidinol phosphate + 2-oxoglutarate = 3-(imidazol-4-yl)-2-oxopropyl phosphate + L-glutamate</text>
        <dbReference type="Rhea" id="RHEA:23744"/>
        <dbReference type="ChEBI" id="CHEBI:16810"/>
        <dbReference type="ChEBI" id="CHEBI:29985"/>
        <dbReference type="ChEBI" id="CHEBI:57766"/>
        <dbReference type="ChEBI" id="CHEBI:57980"/>
        <dbReference type="EC" id="2.6.1.9"/>
    </reaction>
</comment>
<keyword evidence="9" id="KW-0028">Amino-acid biosynthesis</keyword>
<evidence type="ECO:0000256" key="3">
    <source>
        <dbReference type="ARBA" id="ARBA00007970"/>
    </source>
</evidence>
<dbReference type="SUPFAM" id="SSF53383">
    <property type="entry name" value="PLP-dependent transferases"/>
    <property type="match status" value="1"/>
</dbReference>
<dbReference type="NCBIfam" id="TIGR01141">
    <property type="entry name" value="hisC"/>
    <property type="match status" value="1"/>
</dbReference>
<dbReference type="HAMAP" id="MF_01023">
    <property type="entry name" value="HisC_aminotrans_2"/>
    <property type="match status" value="1"/>
</dbReference>
<keyword evidence="7 9" id="KW-0663">Pyridoxal phosphate</keyword>
<gene>
    <name evidence="9 11" type="primary">hisC</name>
    <name evidence="11" type="ORF">PZ740_00065</name>
</gene>
<protein>
    <recommendedName>
        <fullName evidence="9">Histidinol-phosphate aminotransferase</fullName>
        <ecNumber evidence="9">2.6.1.9</ecNumber>
    </recommendedName>
    <alternativeName>
        <fullName evidence="9">Imidazole acetol-phosphate transaminase</fullName>
    </alternativeName>
</protein>
<dbReference type="PANTHER" id="PTHR43643">
    <property type="entry name" value="HISTIDINOL-PHOSPHATE AMINOTRANSFERASE 2"/>
    <property type="match status" value="1"/>
</dbReference>
<dbReference type="RefSeq" id="WP_327787179.1">
    <property type="nucleotide sequence ID" value="NZ_JARGEQ010000001.1"/>
</dbReference>
<dbReference type="Pfam" id="PF00155">
    <property type="entry name" value="Aminotran_1_2"/>
    <property type="match status" value="1"/>
</dbReference>
<comment type="similarity">
    <text evidence="3 9">Belongs to the class-II pyridoxal-phosphate-dependent aminotransferase family. Histidinol-phosphate aminotransferase subfamily.</text>
</comment>
<comment type="caution">
    <text evidence="11">The sequence shown here is derived from an EMBL/GenBank/DDBJ whole genome shotgun (WGS) entry which is preliminary data.</text>
</comment>
<dbReference type="Gene3D" id="3.40.640.10">
    <property type="entry name" value="Type I PLP-dependent aspartate aminotransferase-like (Major domain)"/>
    <property type="match status" value="1"/>
</dbReference>
<feature type="domain" description="Aminotransferase class I/classII large" evidence="10">
    <location>
        <begin position="29"/>
        <end position="356"/>
    </location>
</feature>
<comment type="cofactor">
    <cofactor evidence="1 9">
        <name>pyridoxal 5'-phosphate</name>
        <dbReference type="ChEBI" id="CHEBI:597326"/>
    </cofactor>
</comment>
<dbReference type="InterPro" id="IPR015422">
    <property type="entry name" value="PyrdxlP-dep_Trfase_small"/>
</dbReference>
<evidence type="ECO:0000256" key="1">
    <source>
        <dbReference type="ARBA" id="ARBA00001933"/>
    </source>
</evidence>
<evidence type="ECO:0000313" key="11">
    <source>
        <dbReference type="EMBL" id="MDF1584775.1"/>
    </source>
</evidence>
<keyword evidence="9" id="KW-0368">Histidine biosynthesis</keyword>
<evidence type="ECO:0000259" key="10">
    <source>
        <dbReference type="Pfam" id="PF00155"/>
    </source>
</evidence>
<evidence type="ECO:0000256" key="4">
    <source>
        <dbReference type="ARBA" id="ARBA00011738"/>
    </source>
</evidence>
<sequence length="367" mass="38903">MAGPRPRPGILEIEPYVGGKAAVGGGAPAIKLSSNESAIGPSGKARAAYEALAGTLHRYPDGGCTSLRQGLARRFNLDPRQIVCGAGSDELIGLLVKAYAGPGDEVLYSQHGFLMYRLSALAAGAHPVAAPERDLTADVDALLARVTSRTRIVFIANPNNPTGSYLPAGELERLHAGLPPEVLLVIDAAYAEFVDAPDYASGAELAAAHPNVVMTRTFSKLFGLAALRVGWLYGGVAVVDVLNRVRGPFNVSDAAQAAAVAALEDVEHQAAARAHNDRWLPWLAREIAGLGFKVWPSVGNFLLVDFPREAGRDADAANAFLEKHGVIPRQMHAYGLPDSLRISVGLEQENRRLIEVLQEFAGRKGSA</sequence>